<dbReference type="GO" id="GO:0005829">
    <property type="term" value="C:cytosol"/>
    <property type="evidence" value="ECO:0007669"/>
    <property type="project" value="TreeGrafter"/>
</dbReference>
<dbReference type="InterPro" id="IPR036452">
    <property type="entry name" value="Ribo_hydro-like"/>
</dbReference>
<protein>
    <submittedName>
        <fullName evidence="5">Nucleoside hydrolase</fullName>
    </submittedName>
</protein>
<dbReference type="GO" id="GO:0006152">
    <property type="term" value="P:purine nucleoside catabolic process"/>
    <property type="evidence" value="ECO:0007669"/>
    <property type="project" value="TreeGrafter"/>
</dbReference>
<dbReference type="GO" id="GO:0008477">
    <property type="term" value="F:purine nucleosidase activity"/>
    <property type="evidence" value="ECO:0007669"/>
    <property type="project" value="TreeGrafter"/>
</dbReference>
<name>A0A3D8L3D5_9BACT</name>
<organism evidence="5 6">
    <name type="scientific">Pontibacter diazotrophicus</name>
    <dbReference type="NCBI Taxonomy" id="1400979"/>
    <lineage>
        <taxon>Bacteria</taxon>
        <taxon>Pseudomonadati</taxon>
        <taxon>Bacteroidota</taxon>
        <taxon>Cytophagia</taxon>
        <taxon>Cytophagales</taxon>
        <taxon>Hymenobacteraceae</taxon>
        <taxon>Pontibacter</taxon>
    </lineage>
</organism>
<dbReference type="AlphaFoldDB" id="A0A3D8L3D5"/>
<dbReference type="PANTHER" id="PTHR12304">
    <property type="entry name" value="INOSINE-URIDINE PREFERRING NUCLEOSIDE HYDROLASE"/>
    <property type="match status" value="1"/>
</dbReference>
<evidence type="ECO:0000256" key="1">
    <source>
        <dbReference type="ARBA" id="ARBA00022801"/>
    </source>
</evidence>
<accession>A0A3D8L3D5</accession>
<dbReference type="EMBL" id="QRGR01000035">
    <property type="protein sequence ID" value="RDV11999.1"/>
    <property type="molecule type" value="Genomic_DNA"/>
</dbReference>
<feature type="domain" description="Inosine/uridine-preferring nucleoside hydrolase" evidence="4">
    <location>
        <begin position="36"/>
        <end position="294"/>
    </location>
</feature>
<dbReference type="SUPFAM" id="SSF53590">
    <property type="entry name" value="Nucleoside hydrolase"/>
    <property type="match status" value="1"/>
</dbReference>
<dbReference type="PROSITE" id="PS51257">
    <property type="entry name" value="PROKAR_LIPOPROTEIN"/>
    <property type="match status" value="1"/>
</dbReference>
<gene>
    <name evidence="5" type="ORF">DXT99_22985</name>
</gene>
<feature type="chain" id="PRO_5017734434" evidence="3">
    <location>
        <begin position="23"/>
        <end position="333"/>
    </location>
</feature>
<dbReference type="Gene3D" id="3.90.245.10">
    <property type="entry name" value="Ribonucleoside hydrolase-like"/>
    <property type="match status" value="1"/>
</dbReference>
<keyword evidence="2" id="KW-0326">Glycosidase</keyword>
<keyword evidence="3" id="KW-0732">Signal</keyword>
<dbReference type="PANTHER" id="PTHR12304:SF4">
    <property type="entry name" value="URIDINE NUCLEOSIDASE"/>
    <property type="match status" value="1"/>
</dbReference>
<dbReference type="InterPro" id="IPR001910">
    <property type="entry name" value="Inosine/uridine_hydrolase_dom"/>
</dbReference>
<dbReference type="RefSeq" id="WP_115567940.1">
    <property type="nucleotide sequence ID" value="NZ_QRGR01000035.1"/>
</dbReference>
<evidence type="ECO:0000256" key="3">
    <source>
        <dbReference type="SAM" id="SignalP"/>
    </source>
</evidence>
<sequence>MKALLKLILLSGCMLLIYSCTNRTESSNEFEAKIPVIFDTDANNELDDQHALAYLLLNQDTFDVRGITVNATKNGGDIDEQYAEAERVLKLLKSDHKIPLLKGANGSFNDIMDHTANADFDGAEGVNFIIENAKQTPETLTVIAVGKLTNVALALKKDPSIANKLRVVWLGSNYPEPGEYNQDNDIPSMNYVLSTDVPFEMVTVRYGKPSGTDAVRVTPEEVKNRAAGKGPRTSEPVTGRHGGEFYTFGDYSLNLFEHITLHGNPPSRALFDMAAVAIVKNPNWAEAVTIPSPVLQEQENKWVEQPGNQRQIVVWQNFDKEKIIADYFASLEK</sequence>
<keyword evidence="6" id="KW-1185">Reference proteome</keyword>
<evidence type="ECO:0000259" key="4">
    <source>
        <dbReference type="Pfam" id="PF01156"/>
    </source>
</evidence>
<dbReference type="Pfam" id="PF01156">
    <property type="entry name" value="IU_nuc_hydro"/>
    <property type="match status" value="1"/>
</dbReference>
<reference evidence="6" key="1">
    <citation type="submission" date="2018-08" db="EMBL/GenBank/DDBJ databases">
        <authorList>
            <person name="Liu Z.-W."/>
            <person name="Du Z.-J."/>
        </authorList>
    </citation>
    <scope>NUCLEOTIDE SEQUENCE [LARGE SCALE GENOMIC DNA]</scope>
    <source>
        <strain evidence="6">H4X</strain>
    </source>
</reference>
<dbReference type="OrthoDB" id="9797882at2"/>
<proteinExistence type="predicted"/>
<evidence type="ECO:0000313" key="5">
    <source>
        <dbReference type="EMBL" id="RDV11999.1"/>
    </source>
</evidence>
<comment type="caution">
    <text evidence="5">The sequence shown here is derived from an EMBL/GenBank/DDBJ whole genome shotgun (WGS) entry which is preliminary data.</text>
</comment>
<keyword evidence="1 5" id="KW-0378">Hydrolase</keyword>
<feature type="signal peptide" evidence="3">
    <location>
        <begin position="1"/>
        <end position="22"/>
    </location>
</feature>
<dbReference type="Proteomes" id="UP000256708">
    <property type="component" value="Unassembled WGS sequence"/>
</dbReference>
<dbReference type="InterPro" id="IPR023186">
    <property type="entry name" value="IUNH"/>
</dbReference>
<evidence type="ECO:0000313" key="6">
    <source>
        <dbReference type="Proteomes" id="UP000256708"/>
    </source>
</evidence>
<evidence type="ECO:0000256" key="2">
    <source>
        <dbReference type="ARBA" id="ARBA00023295"/>
    </source>
</evidence>